<dbReference type="SMART" id="SM00810">
    <property type="entry name" value="Alpha-amyl_C2"/>
    <property type="match status" value="1"/>
</dbReference>
<feature type="domain" description="Glycosyl hydrolase family 13 catalytic" evidence="11">
    <location>
        <begin position="151"/>
        <end position="510"/>
    </location>
</feature>
<comment type="cofactor">
    <cofactor evidence="2">
        <name>Ca(2+)</name>
        <dbReference type="ChEBI" id="CHEBI:29108"/>
    </cofactor>
</comment>
<dbReference type="AlphaFoldDB" id="C1N461"/>
<comment type="similarity">
    <text evidence="3 8">Belongs to the glycosyl hydrolase 13 family.</text>
</comment>
<evidence type="ECO:0000256" key="8">
    <source>
        <dbReference type="RuleBase" id="RU003615"/>
    </source>
</evidence>
<keyword evidence="5 9" id="KW-0378">Hydrolase</keyword>
<dbReference type="Gene3D" id="2.60.40.1180">
    <property type="entry name" value="Golgi alpha-mannosidase II"/>
    <property type="match status" value="1"/>
</dbReference>
<dbReference type="InterPro" id="IPR006047">
    <property type="entry name" value="GH13_cat_dom"/>
</dbReference>
<dbReference type="GO" id="GO:0004556">
    <property type="term" value="F:alpha-amylase activity"/>
    <property type="evidence" value="ECO:0007669"/>
    <property type="project" value="UniProtKB-UniRule"/>
</dbReference>
<dbReference type="SUPFAM" id="SSF51011">
    <property type="entry name" value="Glycosyl hydrolase domain"/>
    <property type="match status" value="1"/>
</dbReference>
<dbReference type="InterPro" id="IPR006046">
    <property type="entry name" value="Alpha_amylase"/>
</dbReference>
<evidence type="ECO:0000256" key="5">
    <source>
        <dbReference type="ARBA" id="ARBA00022801"/>
    </source>
</evidence>
<evidence type="ECO:0000256" key="2">
    <source>
        <dbReference type="ARBA" id="ARBA00001913"/>
    </source>
</evidence>
<dbReference type="Proteomes" id="UP000001876">
    <property type="component" value="Unassembled WGS sequence"/>
</dbReference>
<evidence type="ECO:0000256" key="1">
    <source>
        <dbReference type="ARBA" id="ARBA00000548"/>
    </source>
</evidence>
<evidence type="ECO:0000256" key="9">
    <source>
        <dbReference type="RuleBase" id="RU361134"/>
    </source>
</evidence>
<organism evidence="14">
    <name type="scientific">Micromonas pusilla (strain CCMP1545)</name>
    <name type="common">Picoplanktonic green alga</name>
    <dbReference type="NCBI Taxonomy" id="564608"/>
    <lineage>
        <taxon>Eukaryota</taxon>
        <taxon>Viridiplantae</taxon>
        <taxon>Chlorophyta</taxon>
        <taxon>Mamiellophyceae</taxon>
        <taxon>Mamiellales</taxon>
        <taxon>Mamiellaceae</taxon>
        <taxon>Micromonas</taxon>
    </lineage>
</organism>
<evidence type="ECO:0000256" key="4">
    <source>
        <dbReference type="ARBA" id="ARBA00012595"/>
    </source>
</evidence>
<gene>
    <name evidence="13" type="primary">AMY1</name>
    <name evidence="13" type="ORF">MICPUCDRAFT_52425</name>
</gene>
<keyword evidence="14" id="KW-1185">Reference proteome</keyword>
<dbReference type="eggNOG" id="KOG0471">
    <property type="taxonomic scope" value="Eukaryota"/>
</dbReference>
<dbReference type="CDD" id="cd11314">
    <property type="entry name" value="AmyAc_arch_bac_plant_AmyA"/>
    <property type="match status" value="1"/>
</dbReference>
<dbReference type="GeneID" id="9687933"/>
<feature type="compositionally biased region" description="Acidic residues" evidence="10">
    <location>
        <begin position="620"/>
        <end position="644"/>
    </location>
</feature>
<evidence type="ECO:0000313" key="14">
    <source>
        <dbReference type="Proteomes" id="UP000001876"/>
    </source>
</evidence>
<evidence type="ECO:0000259" key="12">
    <source>
        <dbReference type="SMART" id="SM00810"/>
    </source>
</evidence>
<feature type="region of interest" description="Disordered" evidence="10">
    <location>
        <begin position="1"/>
        <end position="20"/>
    </location>
</feature>
<protein>
    <recommendedName>
        <fullName evidence="4 9">Alpha-amylase</fullName>
        <ecNumber evidence="4 9">3.2.1.1</ecNumber>
    </recommendedName>
</protein>
<dbReference type="Pfam" id="PF07821">
    <property type="entry name" value="Alpha-amyl_C2"/>
    <property type="match status" value="1"/>
</dbReference>
<keyword evidence="7 9" id="KW-0326">Glycosidase</keyword>
<dbReference type="KEGG" id="mpp:MICPUCDRAFT_52425"/>
<feature type="region of interest" description="Disordered" evidence="10">
    <location>
        <begin position="585"/>
        <end position="662"/>
    </location>
</feature>
<dbReference type="SMART" id="SM00642">
    <property type="entry name" value="Aamy"/>
    <property type="match status" value="1"/>
</dbReference>
<dbReference type="STRING" id="564608.C1N461"/>
<feature type="domain" description="Alpha-amylase C-terminal beta-sheet" evidence="12">
    <location>
        <begin position="511"/>
        <end position="574"/>
    </location>
</feature>
<dbReference type="GO" id="GO:0005975">
    <property type="term" value="P:carbohydrate metabolic process"/>
    <property type="evidence" value="ECO:0007669"/>
    <property type="project" value="InterPro"/>
</dbReference>
<dbReference type="PRINTS" id="PR00110">
    <property type="entry name" value="ALPHAAMYLASE"/>
</dbReference>
<evidence type="ECO:0000256" key="6">
    <source>
        <dbReference type="ARBA" id="ARBA00023277"/>
    </source>
</evidence>
<feature type="compositionally biased region" description="Basic residues" evidence="10">
    <location>
        <begin position="45"/>
        <end position="63"/>
    </location>
</feature>
<dbReference type="InterPro" id="IPR013780">
    <property type="entry name" value="Glyco_hydro_b"/>
</dbReference>
<dbReference type="SUPFAM" id="SSF51445">
    <property type="entry name" value="(Trans)glycosidases"/>
    <property type="match status" value="1"/>
</dbReference>
<dbReference type="GO" id="GO:0005509">
    <property type="term" value="F:calcium ion binding"/>
    <property type="evidence" value="ECO:0007669"/>
    <property type="project" value="InterPro"/>
</dbReference>
<sequence length="662" mass="73832">MPLNSAPTSLRIERPSGQGVRVSVHVRPERPRGARRELRPRRIRAAARRRRRERRRVIRRRPRGGSGSVRVRASGVFARGVDAGAFYLTLVPIRPRWRGERRSLRTLPGVSLRPGSLAFNPRPRRLSTAPLTPFNSTPDAFQLHPDVRLYGTTLQGFDWTSSKTKDRGWWRNVMERADAIAAMGVTHLWLPPPSHSVSPEGYLPQKLWDLDDSAYGTEAELKALCAKLKSLGVTPVCDVVINHRAAEGVGPEGAYNQYGEPDARDVDDEGNHVRWGEWAITCDDPSYHGKGGPDSGENYHAAPDLDHSNPALRESLKRWMRWLKTEIGFGGFRFDFVRGYAPSYLEEYVRAIFDPTADLVVGENWVDMNWEGSTLSYDQDGPRTKLVDWIASTHGVCALFDFVTKGALQRAVEHVEFWRLRDRAGRPPGLLGWTPQRAVTFTDNHDTGHPQNHWPFPTDRQELGYAYVLTHPGVPCVFGPHVWTREDGETPGAGDVGALGETIRTLLAARKRAGIRAESEVKILIAEADVYVARVGHSLTVKLGPRYDVPPEILPQAPDWVLAASGEDFAVWERADPDYAKETAARPVEEPFETHDDVLIGGDLEGNDRPSIGSFFEKNEDSEDSEDSEASEALDDSLDEDGEEGVLRTSPHDRVGDVNADP</sequence>
<proteinExistence type="inferred from homology"/>
<dbReference type="OrthoDB" id="550577at2759"/>
<feature type="compositionally biased region" description="Basic and acidic residues" evidence="10">
    <location>
        <begin position="585"/>
        <end position="598"/>
    </location>
</feature>
<reference evidence="13 14" key="1">
    <citation type="journal article" date="2009" name="Science">
        <title>Green evolution and dynamic adaptations revealed by genomes of the marine picoeukaryotes Micromonas.</title>
        <authorList>
            <person name="Worden A.Z."/>
            <person name="Lee J.H."/>
            <person name="Mock T."/>
            <person name="Rouze P."/>
            <person name="Simmons M.P."/>
            <person name="Aerts A.L."/>
            <person name="Allen A.E."/>
            <person name="Cuvelier M.L."/>
            <person name="Derelle E."/>
            <person name="Everett M.V."/>
            <person name="Foulon E."/>
            <person name="Grimwood J."/>
            <person name="Gundlach H."/>
            <person name="Henrissat B."/>
            <person name="Napoli C."/>
            <person name="McDonald S.M."/>
            <person name="Parker M.S."/>
            <person name="Rombauts S."/>
            <person name="Salamov A."/>
            <person name="Von Dassow P."/>
            <person name="Badger J.H."/>
            <person name="Coutinho P.M."/>
            <person name="Demir E."/>
            <person name="Dubchak I."/>
            <person name="Gentemann C."/>
            <person name="Eikrem W."/>
            <person name="Gready J.E."/>
            <person name="John U."/>
            <person name="Lanier W."/>
            <person name="Lindquist E.A."/>
            <person name="Lucas S."/>
            <person name="Mayer K.F."/>
            <person name="Moreau H."/>
            <person name="Not F."/>
            <person name="Otillar R."/>
            <person name="Panaud O."/>
            <person name="Pangilinan J."/>
            <person name="Paulsen I."/>
            <person name="Piegu B."/>
            <person name="Poliakov A."/>
            <person name="Robbens S."/>
            <person name="Schmutz J."/>
            <person name="Toulza E."/>
            <person name="Wyss T."/>
            <person name="Zelensky A."/>
            <person name="Zhou K."/>
            <person name="Armbrust E.V."/>
            <person name="Bhattacharya D."/>
            <person name="Goodenough U.W."/>
            <person name="Van de Peer Y."/>
            <person name="Grigoriev I.V."/>
        </authorList>
    </citation>
    <scope>NUCLEOTIDE SEQUENCE [LARGE SCALE GENOMIC DNA]</scope>
    <source>
        <strain evidence="13 14">CCMP1545</strain>
    </source>
</reference>
<feature type="region of interest" description="Disordered" evidence="10">
    <location>
        <begin position="45"/>
        <end position="69"/>
    </location>
</feature>
<dbReference type="RefSeq" id="XP_003062493.1">
    <property type="nucleotide sequence ID" value="XM_003062447.1"/>
</dbReference>
<evidence type="ECO:0000313" key="13">
    <source>
        <dbReference type="EMBL" id="EEH53312.1"/>
    </source>
</evidence>
<dbReference type="Gene3D" id="3.20.20.80">
    <property type="entry name" value="Glycosidases"/>
    <property type="match status" value="1"/>
</dbReference>
<dbReference type="EC" id="3.2.1.1" evidence="4 9"/>
<dbReference type="PANTHER" id="PTHR43447">
    <property type="entry name" value="ALPHA-AMYLASE"/>
    <property type="match status" value="1"/>
</dbReference>
<evidence type="ECO:0000256" key="7">
    <source>
        <dbReference type="ARBA" id="ARBA00023295"/>
    </source>
</evidence>
<dbReference type="InterPro" id="IPR017853">
    <property type="entry name" value="GH"/>
</dbReference>
<dbReference type="InterPro" id="IPR012850">
    <property type="entry name" value="A-amylase_bs_C"/>
</dbReference>
<evidence type="ECO:0000256" key="10">
    <source>
        <dbReference type="SAM" id="MobiDB-lite"/>
    </source>
</evidence>
<evidence type="ECO:0000259" key="11">
    <source>
        <dbReference type="SMART" id="SM00642"/>
    </source>
</evidence>
<evidence type="ECO:0000256" key="3">
    <source>
        <dbReference type="ARBA" id="ARBA00008061"/>
    </source>
</evidence>
<comment type="catalytic activity">
    <reaction evidence="1 9">
        <text>Endohydrolysis of (1-&gt;4)-alpha-D-glucosidic linkages in polysaccharides containing three or more (1-&gt;4)-alpha-linked D-glucose units.</text>
        <dbReference type="EC" id="3.2.1.1"/>
    </reaction>
</comment>
<dbReference type="Pfam" id="PF00128">
    <property type="entry name" value="Alpha-amylase"/>
    <property type="match status" value="1"/>
</dbReference>
<dbReference type="EMBL" id="GG663746">
    <property type="protein sequence ID" value="EEH53312.1"/>
    <property type="molecule type" value="Genomic_DNA"/>
</dbReference>
<keyword evidence="6 9" id="KW-0119">Carbohydrate metabolism</keyword>
<name>C1N461_MICPC</name>
<accession>C1N461</accession>